<dbReference type="EC" id="3.2.-.-" evidence="3"/>
<dbReference type="Proteomes" id="UP000578449">
    <property type="component" value="Unassembled WGS sequence"/>
</dbReference>
<dbReference type="InterPro" id="IPR002818">
    <property type="entry name" value="DJ-1/PfpI"/>
</dbReference>
<organism evidence="3 4">
    <name type="scientific">Thermocatellispora tengchongensis</name>
    <dbReference type="NCBI Taxonomy" id="1073253"/>
    <lineage>
        <taxon>Bacteria</taxon>
        <taxon>Bacillati</taxon>
        <taxon>Actinomycetota</taxon>
        <taxon>Actinomycetes</taxon>
        <taxon>Streptosporangiales</taxon>
        <taxon>Streptosporangiaceae</taxon>
        <taxon>Thermocatellispora</taxon>
    </lineage>
</organism>
<keyword evidence="3" id="KW-0326">Glycosidase</keyword>
<keyword evidence="3" id="KW-0645">Protease</keyword>
<dbReference type="SUPFAM" id="SSF52317">
    <property type="entry name" value="Class I glutamine amidotransferase-like"/>
    <property type="match status" value="1"/>
</dbReference>
<sequence length="181" mass="19199">MLQGKTVAFLVAPEGVEQVELTEPWTAVEQAGGAPRLISTKPGRVQAFHHLDKGDTFEVDATVDQVSVSDFDGLVLPGGVANPDFLRTVPAAVRFAGDFFSAGKPVAVICHGPWTLIEADVVRGRTITSWPSLQTDLRNAGANWVDQEVVTCTEGPNTLVSSRKPDDLKAFCQAAVDAIGG</sequence>
<dbReference type="GO" id="GO:0008233">
    <property type="term" value="F:peptidase activity"/>
    <property type="evidence" value="ECO:0007669"/>
    <property type="project" value="UniProtKB-KW"/>
</dbReference>
<evidence type="ECO:0000313" key="4">
    <source>
        <dbReference type="Proteomes" id="UP000578449"/>
    </source>
</evidence>
<dbReference type="Pfam" id="PF01965">
    <property type="entry name" value="DJ-1_PfpI"/>
    <property type="match status" value="1"/>
</dbReference>
<evidence type="ECO:0000259" key="2">
    <source>
        <dbReference type="Pfam" id="PF01965"/>
    </source>
</evidence>
<comment type="similarity">
    <text evidence="1">Belongs to the peptidase C56 family.</text>
</comment>
<dbReference type="RefSeq" id="WP_185056892.1">
    <property type="nucleotide sequence ID" value="NZ_BAABIX010000043.1"/>
</dbReference>
<keyword evidence="3" id="KW-0378">Hydrolase</keyword>
<accession>A0A840PLY2</accession>
<dbReference type="AlphaFoldDB" id="A0A840PLY2"/>
<dbReference type="CDD" id="cd03134">
    <property type="entry name" value="GATase1_PfpI_like"/>
    <property type="match status" value="1"/>
</dbReference>
<dbReference type="InterPro" id="IPR006286">
    <property type="entry name" value="C56_PfpI-like"/>
</dbReference>
<dbReference type="PANTHER" id="PTHR42733:SF12">
    <property type="entry name" value="PROTEINASE"/>
    <property type="match status" value="1"/>
</dbReference>
<gene>
    <name evidence="3" type="ORF">HNP84_009857</name>
</gene>
<comment type="caution">
    <text evidence="3">The sequence shown here is derived from an EMBL/GenBank/DDBJ whole genome shotgun (WGS) entry which is preliminary data.</text>
</comment>
<dbReference type="InterPro" id="IPR029062">
    <property type="entry name" value="Class_I_gatase-like"/>
</dbReference>
<evidence type="ECO:0000313" key="3">
    <source>
        <dbReference type="EMBL" id="MBB5140092.1"/>
    </source>
</evidence>
<name>A0A840PLY2_9ACTN</name>
<dbReference type="EMBL" id="JACHGN010000036">
    <property type="protein sequence ID" value="MBB5140092.1"/>
    <property type="molecule type" value="Genomic_DNA"/>
</dbReference>
<reference evidence="3 4" key="1">
    <citation type="submission" date="2020-08" db="EMBL/GenBank/DDBJ databases">
        <title>Genomic Encyclopedia of Type Strains, Phase IV (KMG-IV): sequencing the most valuable type-strain genomes for metagenomic binning, comparative biology and taxonomic classification.</title>
        <authorList>
            <person name="Goeker M."/>
        </authorList>
    </citation>
    <scope>NUCLEOTIDE SEQUENCE [LARGE SCALE GENOMIC DNA]</scope>
    <source>
        <strain evidence="3 4">DSM 45615</strain>
    </source>
</reference>
<dbReference type="PANTHER" id="PTHR42733">
    <property type="entry name" value="DJ-1 PROTEIN"/>
    <property type="match status" value="1"/>
</dbReference>
<proteinExistence type="inferred from homology"/>
<dbReference type="GO" id="GO:0016798">
    <property type="term" value="F:hydrolase activity, acting on glycosyl bonds"/>
    <property type="evidence" value="ECO:0007669"/>
    <property type="project" value="UniProtKB-KW"/>
</dbReference>
<dbReference type="Gene3D" id="3.40.50.880">
    <property type="match status" value="1"/>
</dbReference>
<protein>
    <submittedName>
        <fullName evidence="3">Protease I</fullName>
        <ecNumber evidence="3">3.2.-.-</ecNumber>
    </submittedName>
</protein>
<feature type="domain" description="DJ-1/PfpI" evidence="2">
    <location>
        <begin position="5"/>
        <end position="177"/>
    </location>
</feature>
<dbReference type="GO" id="GO:0006508">
    <property type="term" value="P:proteolysis"/>
    <property type="evidence" value="ECO:0007669"/>
    <property type="project" value="UniProtKB-KW"/>
</dbReference>
<dbReference type="NCBIfam" id="TIGR01382">
    <property type="entry name" value="PfpI"/>
    <property type="match status" value="1"/>
</dbReference>
<dbReference type="PROSITE" id="PS51276">
    <property type="entry name" value="PEPTIDASE_C56_PFPI"/>
    <property type="match status" value="1"/>
</dbReference>
<keyword evidence="4" id="KW-1185">Reference proteome</keyword>
<evidence type="ECO:0000256" key="1">
    <source>
        <dbReference type="ARBA" id="ARBA00008542"/>
    </source>
</evidence>